<name>A0A0K2UB43_LEPSM</name>
<reference evidence="2" key="1">
    <citation type="submission" date="2014-05" db="EMBL/GenBank/DDBJ databases">
        <authorList>
            <person name="Chronopoulou M."/>
        </authorList>
    </citation>
    <scope>NUCLEOTIDE SEQUENCE</scope>
    <source>
        <tissue evidence="2">Whole organism</tissue>
    </source>
</reference>
<feature type="non-terminal residue" evidence="2">
    <location>
        <position position="1"/>
    </location>
</feature>
<organism evidence="2">
    <name type="scientific">Lepeophtheirus salmonis</name>
    <name type="common">Salmon louse</name>
    <name type="synonym">Caligus salmonis</name>
    <dbReference type="NCBI Taxonomy" id="72036"/>
    <lineage>
        <taxon>Eukaryota</taxon>
        <taxon>Metazoa</taxon>
        <taxon>Ecdysozoa</taxon>
        <taxon>Arthropoda</taxon>
        <taxon>Crustacea</taxon>
        <taxon>Multicrustacea</taxon>
        <taxon>Hexanauplia</taxon>
        <taxon>Copepoda</taxon>
        <taxon>Siphonostomatoida</taxon>
        <taxon>Caligidae</taxon>
        <taxon>Lepeophtheirus</taxon>
    </lineage>
</organism>
<evidence type="ECO:0000313" key="2">
    <source>
        <dbReference type="EMBL" id="CDW35177.1"/>
    </source>
</evidence>
<protein>
    <submittedName>
        <fullName evidence="2">Uncharacterized protein</fullName>
    </submittedName>
</protein>
<accession>A0A0K2UB43</accession>
<dbReference type="AlphaFoldDB" id="A0A0K2UB43"/>
<dbReference type="EMBL" id="HACA01017816">
    <property type="protein sequence ID" value="CDW35177.1"/>
    <property type="molecule type" value="Transcribed_RNA"/>
</dbReference>
<proteinExistence type="predicted"/>
<feature type="region of interest" description="Disordered" evidence="1">
    <location>
        <begin position="1"/>
        <end position="61"/>
    </location>
</feature>
<evidence type="ECO:0000256" key="1">
    <source>
        <dbReference type="SAM" id="MobiDB-lite"/>
    </source>
</evidence>
<sequence>TDSLNDSPPFFSHFSRQEPQSLGVPKHSPPNTGEKQEPKTFPLRGELDLRRTLHPPVGLHV</sequence>